<dbReference type="InterPro" id="IPR017853">
    <property type="entry name" value="GH"/>
</dbReference>
<dbReference type="STRING" id="1993.SAMN04489713_103444"/>
<proteinExistence type="inferred from homology"/>
<evidence type="ECO:0000256" key="8">
    <source>
        <dbReference type="SAM" id="Phobius"/>
    </source>
</evidence>
<feature type="region of interest" description="Disordered" evidence="7">
    <location>
        <begin position="203"/>
        <end position="268"/>
    </location>
</feature>
<evidence type="ECO:0000256" key="3">
    <source>
        <dbReference type="ARBA" id="ARBA00022729"/>
    </source>
</evidence>
<feature type="active site" description="Proton donor" evidence="6">
    <location>
        <position position="365"/>
    </location>
</feature>
<evidence type="ECO:0000313" key="10">
    <source>
        <dbReference type="EMBL" id="SFN92439.1"/>
    </source>
</evidence>
<dbReference type="Pfam" id="PF24517">
    <property type="entry name" value="CBM96"/>
    <property type="match status" value="1"/>
</dbReference>
<feature type="transmembrane region" description="Helical" evidence="8">
    <location>
        <begin position="37"/>
        <end position="58"/>
    </location>
</feature>
<feature type="compositionally biased region" description="Low complexity" evidence="7">
    <location>
        <begin position="229"/>
        <end position="246"/>
    </location>
</feature>
<keyword evidence="4 6" id="KW-0378">Hydrolase</keyword>
<dbReference type="Gene3D" id="3.20.20.80">
    <property type="entry name" value="Glycosidases"/>
    <property type="match status" value="1"/>
</dbReference>
<dbReference type="PROSITE" id="PS51764">
    <property type="entry name" value="GH26"/>
    <property type="match status" value="1"/>
</dbReference>
<reference evidence="10 11" key="1">
    <citation type="submission" date="2016-10" db="EMBL/GenBank/DDBJ databases">
        <authorList>
            <person name="de Groot N.N."/>
        </authorList>
    </citation>
    <scope>NUCLEOTIDE SEQUENCE [LARGE SCALE GENOMIC DNA]</scope>
    <source>
        <strain evidence="10 11">DSM 43067</strain>
    </source>
</reference>
<evidence type="ECO:0000259" key="9">
    <source>
        <dbReference type="PROSITE" id="PS51764"/>
    </source>
</evidence>
<evidence type="ECO:0000256" key="5">
    <source>
        <dbReference type="ARBA" id="ARBA00023295"/>
    </source>
</evidence>
<dbReference type="NCBIfam" id="NF033679">
    <property type="entry name" value="DNRLRE_dom"/>
    <property type="match status" value="1"/>
</dbReference>
<protein>
    <recommendedName>
        <fullName evidence="9">GH26 domain-containing protein</fullName>
    </recommendedName>
</protein>
<dbReference type="Proteomes" id="UP000183413">
    <property type="component" value="Unassembled WGS sequence"/>
</dbReference>
<evidence type="ECO:0000256" key="7">
    <source>
        <dbReference type="SAM" id="MobiDB-lite"/>
    </source>
</evidence>
<keyword evidence="8" id="KW-0812">Transmembrane</keyword>
<dbReference type="GO" id="GO:0004553">
    <property type="term" value="F:hydrolase activity, hydrolyzing O-glycosyl compounds"/>
    <property type="evidence" value="ECO:0007669"/>
    <property type="project" value="InterPro"/>
</dbReference>
<keyword evidence="8" id="KW-1133">Transmembrane helix</keyword>
<organism evidence="10 11">
    <name type="scientific">Actinomadura madurae</name>
    <dbReference type="NCBI Taxonomy" id="1993"/>
    <lineage>
        <taxon>Bacteria</taxon>
        <taxon>Bacillati</taxon>
        <taxon>Actinomycetota</taxon>
        <taxon>Actinomycetes</taxon>
        <taxon>Streptosporangiales</taxon>
        <taxon>Thermomonosporaceae</taxon>
        <taxon>Actinomadura</taxon>
    </lineage>
</organism>
<feature type="region of interest" description="Disordered" evidence="7">
    <location>
        <begin position="1"/>
        <end position="36"/>
    </location>
</feature>
<dbReference type="EMBL" id="FOVH01000003">
    <property type="protein sequence ID" value="SFN92439.1"/>
    <property type="molecule type" value="Genomic_DNA"/>
</dbReference>
<dbReference type="AlphaFoldDB" id="A0A1I5CZP5"/>
<accession>A0A1I5CZP5</accession>
<dbReference type="SUPFAM" id="SSF51445">
    <property type="entry name" value="(Trans)glycosidases"/>
    <property type="match status" value="1"/>
</dbReference>
<keyword evidence="8" id="KW-0472">Membrane</keyword>
<sequence>MEGGRSVRHHERHHRPDARRSSPVPPRRARRRGPRPSFYFTAAGTLLVVGGSAAAVALSGAAVSRDARTAAAGASTVVPASADTYVVREMPGKGFGGARKITASVWPAWHTEAYVAFDVPRGTPRVTRARVELTFDRAENRPRRVGLRTLPGAWTEDGTSWRNRPVAGAVVATAATGGDTVSFDVGSLVRGPGRYAFAITNQGTRSAASVHSRESGNGPRLVLRTRPGEAAPSPTTAPSASSTSLPEPAPEPTWDAPGPAKTPKTSLGGGRTLCGLSLELQPGETFQKALTRLDGTYGGLETVRLFYRGVPPAWPGNPDTGNRPPIISFKLPPKDILAGKYDKAMTQWFATAPRDRDVYWVYYHEPEDNIASGEFTAADYRAAWRRLRSLADKAGNPRLHATLVLMGWSLDPLSKRDWRDYYPGRDVIQVLGWDVYNLGWKKGRYDSPATMYDRVVAVSKAENLPFGIAETGSFLVKGDNGDQRASWLRATNAYLAKRRALWVAYFDLNWETGDYRLNDTQSRKAWQELC</sequence>
<keyword evidence="2" id="KW-0964">Secreted</keyword>
<evidence type="ECO:0000256" key="4">
    <source>
        <dbReference type="ARBA" id="ARBA00022801"/>
    </source>
</evidence>
<feature type="domain" description="GH26" evidence="9">
    <location>
        <begin position="129"/>
        <end position="530"/>
    </location>
</feature>
<dbReference type="InterPro" id="IPR022790">
    <property type="entry name" value="GH26_dom"/>
</dbReference>
<keyword evidence="5 6" id="KW-0326">Glycosidase</keyword>
<gene>
    <name evidence="10" type="ORF">SAMN04489713_103444</name>
</gene>
<keyword evidence="11" id="KW-1185">Reference proteome</keyword>
<dbReference type="eggNOG" id="COG3170">
    <property type="taxonomic scope" value="Bacteria"/>
</dbReference>
<keyword evidence="3" id="KW-0732">Signal</keyword>
<dbReference type="GO" id="GO:0005576">
    <property type="term" value="C:extracellular region"/>
    <property type="evidence" value="ECO:0007669"/>
    <property type="project" value="UniProtKB-SubCell"/>
</dbReference>
<dbReference type="InParanoid" id="A0A1I5CZP5"/>
<evidence type="ECO:0000313" key="11">
    <source>
        <dbReference type="Proteomes" id="UP000183413"/>
    </source>
</evidence>
<name>A0A1I5CZP5_9ACTN</name>
<dbReference type="InterPro" id="IPR055372">
    <property type="entry name" value="CBM96"/>
</dbReference>
<feature type="compositionally biased region" description="Basic residues" evidence="7">
    <location>
        <begin position="1"/>
        <end position="17"/>
    </location>
</feature>
<comment type="similarity">
    <text evidence="6">Belongs to the glycosyl hydrolase 26 family.</text>
</comment>
<evidence type="ECO:0000256" key="2">
    <source>
        <dbReference type="ARBA" id="ARBA00022525"/>
    </source>
</evidence>
<feature type="active site" description="Nucleophile" evidence="6">
    <location>
        <position position="470"/>
    </location>
</feature>
<evidence type="ECO:0000256" key="1">
    <source>
        <dbReference type="ARBA" id="ARBA00004613"/>
    </source>
</evidence>
<comment type="subcellular location">
    <subcellularLocation>
        <location evidence="1">Secreted</location>
    </subcellularLocation>
</comment>
<evidence type="ECO:0000256" key="6">
    <source>
        <dbReference type="PROSITE-ProRule" id="PRU01100"/>
    </source>
</evidence>